<feature type="domain" description="1-deoxy-D-xylulose 5-phosphate reductoisomerase N-terminal" evidence="1">
    <location>
        <begin position="4"/>
        <end position="89"/>
    </location>
</feature>
<evidence type="ECO:0000313" key="3">
    <source>
        <dbReference type="Proteomes" id="UP000288086"/>
    </source>
</evidence>
<dbReference type="Pfam" id="PF02670">
    <property type="entry name" value="DXP_reductoisom"/>
    <property type="match status" value="1"/>
</dbReference>
<protein>
    <submittedName>
        <fullName evidence="2">1-deoxy-D-xylulose 5-phosphate reductoisomerase</fullName>
        <ecNumber evidence="2">1.1.1.267</ecNumber>
    </submittedName>
</protein>
<keyword evidence="2" id="KW-0413">Isomerase</keyword>
<dbReference type="PANTHER" id="PTHR30525">
    <property type="entry name" value="1-DEOXY-D-XYLULOSE 5-PHOSPHATE REDUCTOISOMERASE"/>
    <property type="match status" value="1"/>
</dbReference>
<accession>A0A3S3QMF8</accession>
<evidence type="ECO:0000259" key="1">
    <source>
        <dbReference type="Pfam" id="PF02670"/>
    </source>
</evidence>
<dbReference type="Proteomes" id="UP000288086">
    <property type="component" value="Unassembled WGS sequence"/>
</dbReference>
<dbReference type="SUPFAM" id="SSF51735">
    <property type="entry name" value="NAD(P)-binding Rossmann-fold domains"/>
    <property type="match status" value="1"/>
</dbReference>
<proteinExistence type="predicted"/>
<dbReference type="EC" id="1.1.1.267" evidence="2"/>
<feature type="non-terminal residue" evidence="2">
    <location>
        <position position="91"/>
    </location>
</feature>
<dbReference type="GO" id="GO:0070402">
    <property type="term" value="F:NADPH binding"/>
    <property type="evidence" value="ECO:0007669"/>
    <property type="project" value="InterPro"/>
</dbReference>
<dbReference type="GO" id="GO:0030145">
    <property type="term" value="F:manganese ion binding"/>
    <property type="evidence" value="ECO:0007669"/>
    <property type="project" value="TreeGrafter"/>
</dbReference>
<organism evidence="2 3">
    <name type="scientific">Candidatus Electrothrix communis</name>
    <dbReference type="NCBI Taxonomy" id="1859133"/>
    <lineage>
        <taxon>Bacteria</taxon>
        <taxon>Pseudomonadati</taxon>
        <taxon>Thermodesulfobacteriota</taxon>
        <taxon>Desulfobulbia</taxon>
        <taxon>Desulfobulbales</taxon>
        <taxon>Desulfobulbaceae</taxon>
        <taxon>Candidatus Electrothrix</taxon>
    </lineage>
</organism>
<dbReference type="InterPro" id="IPR013512">
    <property type="entry name" value="DXP_reductoisomerase_N"/>
</dbReference>
<keyword evidence="2" id="KW-0560">Oxidoreductase</keyword>
<dbReference type="InterPro" id="IPR036291">
    <property type="entry name" value="NAD(P)-bd_dom_sf"/>
</dbReference>
<comment type="caution">
    <text evidence="2">The sequence shown here is derived from an EMBL/GenBank/DDBJ whole genome shotgun (WGS) entry which is preliminary data.</text>
</comment>
<dbReference type="AlphaFoldDB" id="A0A3S3QMF8"/>
<name>A0A3S3QMF8_9BACT</name>
<dbReference type="Gene3D" id="3.40.50.720">
    <property type="entry name" value="NAD(P)-binding Rossmann-like Domain"/>
    <property type="match status" value="1"/>
</dbReference>
<dbReference type="InterPro" id="IPR003821">
    <property type="entry name" value="DXP_reductoisomerase"/>
</dbReference>
<dbReference type="GO" id="GO:0051484">
    <property type="term" value="P:isopentenyl diphosphate biosynthetic process, methylerythritol 4-phosphate pathway involved in terpenoid biosynthetic process"/>
    <property type="evidence" value="ECO:0007669"/>
    <property type="project" value="TreeGrafter"/>
</dbReference>
<dbReference type="GO" id="GO:0030604">
    <property type="term" value="F:1-deoxy-D-xylulose-5-phosphate reductoisomerase activity"/>
    <property type="evidence" value="ECO:0007669"/>
    <property type="project" value="UniProtKB-EC"/>
</dbReference>
<evidence type="ECO:0000313" key="2">
    <source>
        <dbReference type="EMBL" id="RWX48574.1"/>
    </source>
</evidence>
<sequence length="91" mass="9906">MKSISLLGSTGSIGKNVLNVVRSFPDRFRVVGLSAGRNITELAAQIEEFQPACISVADQALASQLIAMLPEEYRKRIFWGDEGNQKVATVP</sequence>
<reference evidence="2 3" key="1">
    <citation type="submission" date="2017-01" db="EMBL/GenBank/DDBJ databases">
        <title>The cable genome- insights into the physiology and evolution of filamentous bacteria capable of sulfide oxidation via long distance electron transfer.</title>
        <authorList>
            <person name="Schreiber L."/>
            <person name="Bjerg J.T."/>
            <person name="Boggild A."/>
            <person name="Van De Vossenberg J."/>
            <person name="Meysman F."/>
            <person name="Nielsen L.P."/>
            <person name="Schramm A."/>
            <person name="Kjeldsen K.U."/>
        </authorList>
    </citation>
    <scope>NUCLEOTIDE SEQUENCE [LARGE SCALE GENOMIC DNA]</scope>
    <source>
        <strain evidence="2">A1</strain>
    </source>
</reference>
<dbReference type="EMBL" id="MTKP01000134">
    <property type="protein sequence ID" value="RWX48574.1"/>
    <property type="molecule type" value="Genomic_DNA"/>
</dbReference>
<keyword evidence="3" id="KW-1185">Reference proteome</keyword>
<gene>
    <name evidence="2" type="ORF">VT98_11344</name>
</gene>
<dbReference type="PANTHER" id="PTHR30525:SF0">
    <property type="entry name" value="1-DEOXY-D-XYLULOSE 5-PHOSPHATE REDUCTOISOMERASE, CHLOROPLASTIC"/>
    <property type="match status" value="1"/>
</dbReference>
<dbReference type="GO" id="GO:0016853">
    <property type="term" value="F:isomerase activity"/>
    <property type="evidence" value="ECO:0007669"/>
    <property type="project" value="UniProtKB-KW"/>
</dbReference>